<sequence>MEGLFPNNVRISVDVGDLTLLVFILDYIAKGADLEIKYFSGVGARNGLIERYIGGGLATGEVTSTIIDAISDLATNYRSGDEIVVLGYSRGSYTGRSFIGFLDRVGLPTDGDRHILHHLYNKYTSGEFLKRDVASHLRRKYNCVHVEIKTLLCIDTVGALGIPHTGIFSLLDLLPPLIRKQQFMEANAASNVQVLLHALALHESRGPFQPTLMQIEGASRQTLKQVWFLGSHGDVANGDERGSIGDIVLAWCVANLETHAGIAFDEVKLSARFPRMGADLPMSNGLVWVHDDIRDPVKGLWRLMGRSIRVPNKQVLLMVSAQMKVFMKQHAFAVTVVAVVDSPGDMRTVYDIGVTWNIASKSKITWFSST</sequence>
<evidence type="ECO:0000313" key="3">
    <source>
        <dbReference type="Proteomes" id="UP001144673"/>
    </source>
</evidence>
<protein>
    <recommendedName>
        <fullName evidence="1">T6SS Phospholipase effector Tle1-like catalytic domain-containing protein</fullName>
    </recommendedName>
</protein>
<dbReference type="EMBL" id="JAJHUN010000008">
    <property type="protein sequence ID" value="KAJ4153247.1"/>
    <property type="molecule type" value="Genomic_DNA"/>
</dbReference>
<keyword evidence="3" id="KW-1185">Reference proteome</keyword>
<dbReference type="AlphaFoldDB" id="A0A9W8QDK1"/>
<dbReference type="RefSeq" id="XP_056053905.1">
    <property type="nucleotide sequence ID" value="XM_056196793.1"/>
</dbReference>
<dbReference type="KEGG" id="amus:LMH87_009744"/>
<dbReference type="PANTHER" id="PTHR33840:SF1">
    <property type="entry name" value="TLE1 PHOSPHOLIPASE DOMAIN-CONTAINING PROTEIN"/>
    <property type="match status" value="1"/>
</dbReference>
<dbReference type="PANTHER" id="PTHR33840">
    <property type="match status" value="1"/>
</dbReference>
<dbReference type="GeneID" id="80896903"/>
<feature type="domain" description="T6SS Phospholipase effector Tle1-like catalytic" evidence="1">
    <location>
        <begin position="36"/>
        <end position="253"/>
    </location>
</feature>
<organism evidence="2 3">
    <name type="scientific">Akanthomyces muscarius</name>
    <name type="common">Entomopathogenic fungus</name>
    <name type="synonym">Lecanicillium muscarium</name>
    <dbReference type="NCBI Taxonomy" id="2231603"/>
    <lineage>
        <taxon>Eukaryota</taxon>
        <taxon>Fungi</taxon>
        <taxon>Dikarya</taxon>
        <taxon>Ascomycota</taxon>
        <taxon>Pezizomycotina</taxon>
        <taxon>Sordariomycetes</taxon>
        <taxon>Hypocreomycetidae</taxon>
        <taxon>Hypocreales</taxon>
        <taxon>Cordycipitaceae</taxon>
        <taxon>Akanthomyces</taxon>
    </lineage>
</organism>
<accession>A0A9W8QDK1</accession>
<comment type="caution">
    <text evidence="2">The sequence shown here is derived from an EMBL/GenBank/DDBJ whole genome shotgun (WGS) entry which is preliminary data.</text>
</comment>
<evidence type="ECO:0000313" key="2">
    <source>
        <dbReference type="EMBL" id="KAJ4153247.1"/>
    </source>
</evidence>
<gene>
    <name evidence="2" type="ORF">LMH87_009744</name>
</gene>
<reference evidence="2" key="1">
    <citation type="journal article" date="2023" name="Access Microbiol">
        <title>De-novo genome assembly for Akanthomyces muscarius, a biocontrol agent of insect agricultural pests.</title>
        <authorList>
            <person name="Erdos Z."/>
            <person name="Studholme D.J."/>
            <person name="Raymond B."/>
            <person name="Sharma M."/>
        </authorList>
    </citation>
    <scope>NUCLEOTIDE SEQUENCE</scope>
    <source>
        <strain evidence="2">Ve6</strain>
    </source>
</reference>
<dbReference type="InterPro" id="IPR018712">
    <property type="entry name" value="Tle1-like_cat"/>
</dbReference>
<dbReference type="Pfam" id="PF09994">
    <property type="entry name" value="T6SS_Tle1-like_cat"/>
    <property type="match status" value="1"/>
</dbReference>
<dbReference type="Proteomes" id="UP001144673">
    <property type="component" value="Chromosome 5"/>
</dbReference>
<proteinExistence type="predicted"/>
<name>A0A9W8QDK1_AKAMU</name>
<evidence type="ECO:0000259" key="1">
    <source>
        <dbReference type="Pfam" id="PF09994"/>
    </source>
</evidence>